<dbReference type="RefSeq" id="WP_055636302.1">
    <property type="nucleotide sequence ID" value="NZ_JBIRRP010000016.1"/>
</dbReference>
<comment type="caution">
    <text evidence="2">The sequence shown here is derived from an EMBL/GenBank/DDBJ whole genome shotgun (WGS) entry which is preliminary data.</text>
</comment>
<feature type="signal peptide" evidence="1">
    <location>
        <begin position="1"/>
        <end position="30"/>
    </location>
</feature>
<accession>A0A101T1U0</accession>
<protein>
    <submittedName>
        <fullName evidence="2">Uncharacterized protein</fullName>
    </submittedName>
</protein>
<evidence type="ECO:0000313" key="3">
    <source>
        <dbReference type="Proteomes" id="UP000052982"/>
    </source>
</evidence>
<keyword evidence="3" id="KW-1185">Reference proteome</keyword>
<keyword evidence="1" id="KW-0732">Signal</keyword>
<name>A0A101T1U0_9ACTN</name>
<evidence type="ECO:0000313" key="2">
    <source>
        <dbReference type="EMBL" id="KUN84288.1"/>
    </source>
</evidence>
<sequence length="109" mass="12000">MHRRFTGPATPRLTTATVFLDGVMAFPAQAAALLTPYRNAAGRPTGHRGEPYVSDRDHQALVRALDADGWRVHAPAVGDRAVRTALNACERVARPGRRGRRHTLTHLDR</sequence>
<dbReference type="EMBL" id="LMWW01000018">
    <property type="protein sequence ID" value="KUN84288.1"/>
    <property type="molecule type" value="Genomic_DNA"/>
</dbReference>
<reference evidence="2 3" key="1">
    <citation type="submission" date="2015-10" db="EMBL/GenBank/DDBJ databases">
        <title>Draft genome sequence of Streptomyces griseoruber DSM 40281, type strain for the species Streptomyces griseoruber.</title>
        <authorList>
            <person name="Ruckert C."/>
            <person name="Winkler A."/>
            <person name="Kalinowski J."/>
            <person name="Kampfer P."/>
            <person name="Glaeser S."/>
        </authorList>
    </citation>
    <scope>NUCLEOTIDE SEQUENCE [LARGE SCALE GENOMIC DNA]</scope>
    <source>
        <strain evidence="2 3">DSM 40281</strain>
    </source>
</reference>
<dbReference type="AlphaFoldDB" id="A0A101T1U0"/>
<feature type="chain" id="PRO_5007106799" evidence="1">
    <location>
        <begin position="31"/>
        <end position="109"/>
    </location>
</feature>
<proteinExistence type="predicted"/>
<evidence type="ECO:0000256" key="1">
    <source>
        <dbReference type="SAM" id="SignalP"/>
    </source>
</evidence>
<dbReference type="Proteomes" id="UP000052982">
    <property type="component" value="Unassembled WGS sequence"/>
</dbReference>
<gene>
    <name evidence="2" type="ORF">AQJ64_16160</name>
</gene>
<dbReference type="STRING" id="1943.AQJ64_16160"/>
<dbReference type="Gene3D" id="3.20.20.140">
    <property type="entry name" value="Metal-dependent hydrolases"/>
    <property type="match status" value="1"/>
</dbReference>
<organism evidence="2 3">
    <name type="scientific">Streptomyces griseoruber</name>
    <dbReference type="NCBI Taxonomy" id="1943"/>
    <lineage>
        <taxon>Bacteria</taxon>
        <taxon>Bacillati</taxon>
        <taxon>Actinomycetota</taxon>
        <taxon>Actinomycetes</taxon>
        <taxon>Kitasatosporales</taxon>
        <taxon>Streptomycetaceae</taxon>
        <taxon>Streptomyces</taxon>
    </lineage>
</organism>
<dbReference type="OrthoDB" id="3173428at2"/>